<dbReference type="Proteomes" id="UP000295304">
    <property type="component" value="Unassembled WGS sequence"/>
</dbReference>
<keyword evidence="2" id="KW-0479">Metal-binding</keyword>
<evidence type="ECO:0000256" key="1">
    <source>
        <dbReference type="PIRSR" id="PIRSR004789-50"/>
    </source>
</evidence>
<dbReference type="AlphaFoldDB" id="A0A4R3JDB3"/>
<organism evidence="3 4">
    <name type="scientific">Varunaivibrio sulfuroxidans</name>
    <dbReference type="NCBI Taxonomy" id="1773489"/>
    <lineage>
        <taxon>Bacteria</taxon>
        <taxon>Pseudomonadati</taxon>
        <taxon>Pseudomonadota</taxon>
        <taxon>Alphaproteobacteria</taxon>
        <taxon>Rhodospirillales</taxon>
        <taxon>Magnetovibrionaceae</taxon>
        <taxon>Varunaivibrio</taxon>
    </lineage>
</organism>
<evidence type="ECO:0000256" key="2">
    <source>
        <dbReference type="PIRSR" id="PIRSR004789-51"/>
    </source>
</evidence>
<dbReference type="PANTHER" id="PTHR36303">
    <property type="entry name" value="2',3'-CYCLIC-NUCLEOTIDE 2'-PHOSPHODIESTERASE"/>
    <property type="match status" value="1"/>
</dbReference>
<name>A0A4R3JDB3_9PROT</name>
<feature type="binding site" evidence="2">
    <location>
        <position position="8"/>
    </location>
    <ligand>
        <name>Fe cation</name>
        <dbReference type="ChEBI" id="CHEBI:24875"/>
        <label>1</label>
    </ligand>
</feature>
<feature type="binding site" evidence="2">
    <location>
        <position position="178"/>
    </location>
    <ligand>
        <name>Fe cation</name>
        <dbReference type="ChEBI" id="CHEBI:24875"/>
        <label>2</label>
    </ligand>
</feature>
<feature type="binding site" evidence="2">
    <location>
        <position position="39"/>
    </location>
    <ligand>
        <name>Fe cation</name>
        <dbReference type="ChEBI" id="CHEBI:24875"/>
        <label>2</label>
    </ligand>
</feature>
<feature type="binding site" evidence="2">
    <location>
        <position position="39"/>
    </location>
    <ligand>
        <name>Fe cation</name>
        <dbReference type="ChEBI" id="CHEBI:24875"/>
        <label>1</label>
    </ligand>
</feature>
<accession>A0A4R3JDB3</accession>
<dbReference type="Gene3D" id="3.60.21.10">
    <property type="match status" value="1"/>
</dbReference>
<dbReference type="OrthoDB" id="9801109at2"/>
<reference evidence="3 4" key="1">
    <citation type="submission" date="2019-03" db="EMBL/GenBank/DDBJ databases">
        <title>Genomic Encyclopedia of Type Strains, Phase IV (KMG-IV): sequencing the most valuable type-strain genomes for metagenomic binning, comparative biology and taxonomic classification.</title>
        <authorList>
            <person name="Goeker M."/>
        </authorList>
    </citation>
    <scope>NUCLEOTIDE SEQUENCE [LARGE SCALE GENOMIC DNA]</scope>
    <source>
        <strain evidence="3 4">DSM 101688</strain>
    </source>
</reference>
<dbReference type="Pfam" id="PF13277">
    <property type="entry name" value="YmdB"/>
    <property type="match status" value="1"/>
</dbReference>
<dbReference type="InterPro" id="IPR029052">
    <property type="entry name" value="Metallo-depent_PP-like"/>
</dbReference>
<protein>
    <recommendedName>
        <fullName evidence="5">Capsule synthesis protein CapA domain-containing protein</fullName>
    </recommendedName>
</protein>
<dbReference type="PANTHER" id="PTHR36303:SF1">
    <property type="entry name" value="2',3'-CYCLIC-NUCLEOTIDE 2'-PHOSPHODIESTERASE"/>
    <property type="match status" value="1"/>
</dbReference>
<dbReference type="GO" id="GO:0046872">
    <property type="term" value="F:metal ion binding"/>
    <property type="evidence" value="ECO:0007669"/>
    <property type="project" value="UniProtKB-KW"/>
</dbReference>
<feature type="active site" description="Proton donor" evidence="1">
    <location>
        <position position="68"/>
    </location>
</feature>
<dbReference type="InterPro" id="IPR005235">
    <property type="entry name" value="YmdB-like"/>
</dbReference>
<feature type="binding site" evidence="2">
    <location>
        <position position="153"/>
    </location>
    <ligand>
        <name>Fe cation</name>
        <dbReference type="ChEBI" id="CHEBI:24875"/>
        <label>2</label>
    </ligand>
</feature>
<evidence type="ECO:0000313" key="3">
    <source>
        <dbReference type="EMBL" id="TCS63143.1"/>
    </source>
</evidence>
<gene>
    <name evidence="3" type="ORF">EDD55_104237</name>
</gene>
<proteinExistence type="predicted"/>
<dbReference type="SUPFAM" id="SSF56300">
    <property type="entry name" value="Metallo-dependent phosphatases"/>
    <property type="match status" value="1"/>
</dbReference>
<keyword evidence="4" id="KW-1185">Reference proteome</keyword>
<dbReference type="PIRSF" id="PIRSF004789">
    <property type="entry name" value="DR1281"/>
    <property type="match status" value="1"/>
</dbReference>
<sequence>MKILYCGDVVGQSGRRAVIDHVPTLRRELDLDFVIVNAENAAHGFGLTGKICQGFYDIGVDAITTGNHVWDQREIIDYIARDPRLLRPLNYPEGTPGRGWNIYDVAGGAKIMVAQVMGRLFMDPLDDPFAGVDIALLNKRLGHGVAAIIVDIHCEATSEKMSMGHYLDGRVSAVIGTHSHVPTADAQILPGGTAYQTDAGMCGDYDSVIGMVKDGAISRFLKKIPSARLQPALGEATLCAVYIETDDASGLARVVAPLRRGGRLASCTPQGG</sequence>
<evidence type="ECO:0008006" key="5">
    <source>
        <dbReference type="Google" id="ProtNLM"/>
    </source>
</evidence>
<dbReference type="CDD" id="cd07382">
    <property type="entry name" value="MPP_DR1281"/>
    <property type="match status" value="1"/>
</dbReference>
<dbReference type="EMBL" id="SLZW01000004">
    <property type="protein sequence ID" value="TCS63143.1"/>
    <property type="molecule type" value="Genomic_DNA"/>
</dbReference>
<dbReference type="RefSeq" id="WP_132938861.1">
    <property type="nucleotide sequence ID" value="NZ_CP119676.1"/>
</dbReference>
<feature type="binding site" evidence="2">
    <location>
        <position position="180"/>
    </location>
    <ligand>
        <name>Fe cation</name>
        <dbReference type="ChEBI" id="CHEBI:24875"/>
        <label>1</label>
    </ligand>
</feature>
<comment type="caution">
    <text evidence="3">The sequence shown here is derived from an EMBL/GenBank/DDBJ whole genome shotgun (WGS) entry which is preliminary data.</text>
</comment>
<dbReference type="GO" id="GO:0004113">
    <property type="term" value="F:2',3'-cyclic-nucleotide 3'-phosphodiesterase activity"/>
    <property type="evidence" value="ECO:0007669"/>
    <property type="project" value="TreeGrafter"/>
</dbReference>
<feature type="binding site" evidence="2">
    <location>
        <position position="40"/>
    </location>
    <ligand>
        <name>Fe cation</name>
        <dbReference type="ChEBI" id="CHEBI:24875"/>
        <label>1</label>
    </ligand>
</feature>
<feature type="binding site" evidence="2">
    <location>
        <position position="67"/>
    </location>
    <ligand>
        <name>Fe cation</name>
        <dbReference type="ChEBI" id="CHEBI:24875"/>
        <label>2</label>
    </ligand>
</feature>
<evidence type="ECO:0000313" key="4">
    <source>
        <dbReference type="Proteomes" id="UP000295304"/>
    </source>
</evidence>